<evidence type="ECO:0000256" key="7">
    <source>
        <dbReference type="SAM" id="Phobius"/>
    </source>
</evidence>
<keyword evidence="3" id="KW-1003">Cell membrane</keyword>
<feature type="transmembrane region" description="Helical" evidence="7">
    <location>
        <begin position="143"/>
        <end position="161"/>
    </location>
</feature>
<accession>A0A6L6VIC1</accession>
<feature type="transmembrane region" description="Helical" evidence="7">
    <location>
        <begin position="173"/>
        <end position="196"/>
    </location>
</feature>
<dbReference type="GO" id="GO:0005886">
    <property type="term" value="C:plasma membrane"/>
    <property type="evidence" value="ECO:0007669"/>
    <property type="project" value="UniProtKB-SubCell"/>
</dbReference>
<feature type="transmembrane region" description="Helical" evidence="7">
    <location>
        <begin position="42"/>
        <end position="60"/>
    </location>
</feature>
<dbReference type="Proteomes" id="UP000477951">
    <property type="component" value="Unassembled WGS sequence"/>
</dbReference>
<feature type="transmembrane region" description="Helical" evidence="7">
    <location>
        <begin position="72"/>
        <end position="95"/>
    </location>
</feature>
<proteinExistence type="predicted"/>
<evidence type="ECO:0000256" key="4">
    <source>
        <dbReference type="ARBA" id="ARBA00022692"/>
    </source>
</evidence>
<evidence type="ECO:0000256" key="5">
    <source>
        <dbReference type="ARBA" id="ARBA00022989"/>
    </source>
</evidence>
<comment type="caution">
    <text evidence="8">The sequence shown here is derived from an EMBL/GenBank/DDBJ whole genome shotgun (WGS) entry which is preliminary data.</text>
</comment>
<evidence type="ECO:0000313" key="8">
    <source>
        <dbReference type="EMBL" id="MUZ74628.1"/>
    </source>
</evidence>
<dbReference type="GO" id="GO:0000041">
    <property type="term" value="P:transition metal ion transport"/>
    <property type="evidence" value="ECO:0007669"/>
    <property type="project" value="InterPro"/>
</dbReference>
<feature type="transmembrane region" description="Helical" evidence="7">
    <location>
        <begin position="101"/>
        <end position="122"/>
    </location>
</feature>
<sequence length="217" mass="23799">MHIEVGIIDPARIALANAAALSLVASQLPALWRHPLMLPKTALAAVAFSIMMQVWHLPVGPSELHLIGATTIYLLFGFTPAMLGFALGLVLQAFLFEPGDIPHLGVNALSLMLPMMVVHYTFGKRLFSGEVGTRFNLARVLRLDATYYAGVSAMVGFWLAISNDGLAFADWVHWVIAYAPVFAIEACITFTVVLAVRRIRHLRVTSQITEIDRLTFA</sequence>
<dbReference type="Pfam" id="PF01891">
    <property type="entry name" value="CbiM"/>
    <property type="match status" value="1"/>
</dbReference>
<dbReference type="InterPro" id="IPR002751">
    <property type="entry name" value="CbiM/NikMN"/>
</dbReference>
<evidence type="ECO:0000256" key="3">
    <source>
        <dbReference type="ARBA" id="ARBA00022475"/>
    </source>
</evidence>
<keyword evidence="2" id="KW-0813">Transport</keyword>
<keyword evidence="5 7" id="KW-1133">Transmembrane helix</keyword>
<dbReference type="RefSeq" id="WP_156615584.1">
    <property type="nucleotide sequence ID" value="NZ_WPHR01000017.1"/>
</dbReference>
<dbReference type="PANTHER" id="PTHR34229:SF1">
    <property type="entry name" value="METAL TRANSPORT PROTEIN HI_1621-RELATED"/>
    <property type="match status" value="1"/>
</dbReference>
<evidence type="ECO:0000256" key="6">
    <source>
        <dbReference type="ARBA" id="ARBA00023136"/>
    </source>
</evidence>
<dbReference type="PANTHER" id="PTHR34229">
    <property type="entry name" value="METAL TRANSPORT PROTEIN HI_1621-RELATED"/>
    <property type="match status" value="1"/>
</dbReference>
<keyword evidence="6 7" id="KW-0472">Membrane</keyword>
<protein>
    <submittedName>
        <fullName evidence="8">Cobalamin biosynthesis protein CbiM</fullName>
    </submittedName>
</protein>
<comment type="subcellular location">
    <subcellularLocation>
        <location evidence="1">Cell membrane</location>
        <topology evidence="1">Multi-pass membrane protein</topology>
    </subcellularLocation>
</comment>
<dbReference type="EMBL" id="WPHR01000017">
    <property type="protein sequence ID" value="MUZ74628.1"/>
    <property type="molecule type" value="Genomic_DNA"/>
</dbReference>
<name>A0A6L6VIC1_AGRVI</name>
<dbReference type="AlphaFoldDB" id="A0A6L6VIC1"/>
<organism evidence="8 9">
    <name type="scientific">Agrobacterium vitis</name>
    <name type="common">Rhizobium vitis</name>
    <dbReference type="NCBI Taxonomy" id="373"/>
    <lineage>
        <taxon>Bacteria</taxon>
        <taxon>Pseudomonadati</taxon>
        <taxon>Pseudomonadota</taxon>
        <taxon>Alphaproteobacteria</taxon>
        <taxon>Hyphomicrobiales</taxon>
        <taxon>Rhizobiaceae</taxon>
        <taxon>Rhizobium/Agrobacterium group</taxon>
        <taxon>Agrobacterium</taxon>
    </lineage>
</organism>
<evidence type="ECO:0000256" key="2">
    <source>
        <dbReference type="ARBA" id="ARBA00022448"/>
    </source>
</evidence>
<keyword evidence="4 7" id="KW-0812">Transmembrane</keyword>
<evidence type="ECO:0000313" key="9">
    <source>
        <dbReference type="Proteomes" id="UP000477951"/>
    </source>
</evidence>
<dbReference type="Gene3D" id="1.10.1760.20">
    <property type="match status" value="1"/>
</dbReference>
<reference evidence="8 9" key="1">
    <citation type="submission" date="2019-12" db="EMBL/GenBank/DDBJ databases">
        <title>Whole-genome sequencing of Allorhizobium vitis.</title>
        <authorList>
            <person name="Gan H.M."/>
            <person name="Szegedi E."/>
            <person name="Burr T."/>
            <person name="Savka M.A."/>
        </authorList>
    </citation>
    <scope>NUCLEOTIDE SEQUENCE [LARGE SCALE GENOMIC DNA]</scope>
    <source>
        <strain evidence="8 9">CG516</strain>
    </source>
</reference>
<feature type="transmembrane region" description="Helical" evidence="7">
    <location>
        <begin position="12"/>
        <end position="30"/>
    </location>
</feature>
<gene>
    <name evidence="8" type="ORF">GOZ90_18230</name>
</gene>
<evidence type="ECO:0000256" key="1">
    <source>
        <dbReference type="ARBA" id="ARBA00004651"/>
    </source>
</evidence>